<keyword evidence="2" id="KW-0134">Cell wall</keyword>
<dbReference type="AlphaFoldDB" id="A0A4Y8IEF2"/>
<keyword evidence="6" id="KW-0547">Nucleotide-binding</keyword>
<evidence type="ECO:0000259" key="8">
    <source>
        <dbReference type="PROSITE" id="PS51272"/>
    </source>
</evidence>
<proteinExistence type="inferred from homology"/>
<keyword evidence="10" id="KW-1185">Reference proteome</keyword>
<feature type="chain" id="PRO_5021512627" evidence="6">
    <location>
        <begin position="24"/>
        <end position="709"/>
    </location>
</feature>
<evidence type="ECO:0000256" key="3">
    <source>
        <dbReference type="ARBA" id="ARBA00022525"/>
    </source>
</evidence>
<evidence type="ECO:0000256" key="2">
    <source>
        <dbReference type="ARBA" id="ARBA00022512"/>
    </source>
</evidence>
<dbReference type="Pfam" id="PF02872">
    <property type="entry name" value="5_nucleotid_C"/>
    <property type="match status" value="1"/>
</dbReference>
<dbReference type="FunFam" id="3.60.21.10:FF:000052">
    <property type="entry name" value="Endonuclease YhcR"/>
    <property type="match status" value="1"/>
</dbReference>
<dbReference type="InterPro" id="IPR004843">
    <property type="entry name" value="Calcineurin-like_PHP"/>
</dbReference>
<dbReference type="PRINTS" id="PR01607">
    <property type="entry name" value="APYRASEFAMLY"/>
</dbReference>
<dbReference type="GO" id="GO:0000166">
    <property type="term" value="F:nucleotide binding"/>
    <property type="evidence" value="ECO:0007669"/>
    <property type="project" value="UniProtKB-KW"/>
</dbReference>
<feature type="coiled-coil region" evidence="7">
    <location>
        <begin position="322"/>
        <end position="349"/>
    </location>
</feature>
<comment type="similarity">
    <text evidence="6">Belongs to the 5'-nucleotidase family.</text>
</comment>
<evidence type="ECO:0000256" key="7">
    <source>
        <dbReference type="SAM" id="Coils"/>
    </source>
</evidence>
<dbReference type="InterPro" id="IPR008334">
    <property type="entry name" value="5'-Nucleotdase_C"/>
</dbReference>
<gene>
    <name evidence="9" type="ORF">E3U55_13330</name>
</gene>
<evidence type="ECO:0000313" key="10">
    <source>
        <dbReference type="Proteomes" id="UP000297975"/>
    </source>
</evidence>
<feature type="domain" description="SLH" evidence="8">
    <location>
        <begin position="652"/>
        <end position="709"/>
    </location>
</feature>
<dbReference type="SUPFAM" id="SSF55816">
    <property type="entry name" value="5'-nucleotidase (syn. UDP-sugar hydrolase), C-terminal domain"/>
    <property type="match status" value="1"/>
</dbReference>
<reference evidence="9 10" key="1">
    <citation type="submission" date="2019-03" db="EMBL/GenBank/DDBJ databases">
        <authorList>
            <person name="He R.-H."/>
        </authorList>
    </citation>
    <scope>NUCLEOTIDE SEQUENCE [LARGE SCALE GENOMIC DNA]</scope>
    <source>
        <strain evidence="10">SH 714</strain>
    </source>
</reference>
<dbReference type="InterPro" id="IPR001119">
    <property type="entry name" value="SLH_dom"/>
</dbReference>
<dbReference type="GO" id="GO:0008768">
    <property type="term" value="F:UDP-sugar diphosphatase activity"/>
    <property type="evidence" value="ECO:0007669"/>
    <property type="project" value="TreeGrafter"/>
</dbReference>
<sequence length="709" mass="77785">MKKKFFLIFMSFSIILPIGSLYAEDDDYVSVQLLGVNDLHGQIDYESYFADFDGDGEEDPAGRADYLASYLKEREADNPENTLVVNSGDMIGGSPLVSAAFQDEPTVEIMEAMGMDVGTLGNHEFDEGVDELLRMINGGDHPNGTEGYDGMDFANVAANVQYKDTKELLIDPYVVKEVGGQKIGFIGVVTTETPNMVIKEGNENVEFTDEVEAINKYVPELKEQGVKSIVVLAHNPGFQEGETITGDAARIANNVDDEVDVIFAAHNHVENNGYVDGKLIVQAYSYGTAFSDVDLKINATTGDIVDAKAEIVTVAQHGMEPNEEVAAILQKYEDKVAEIKNEVIGEAKTELIGGYAERGEVGDNALGNLIADGMKWAMDADFALMNGGGIRANIDQGDITYGEVFTVQPFGNVLNKVELTGADLEQVLNNQISEQYGPDYSVAGFNYTWQDATQEVVNIYLPDGTKIDPDENYTVVVNNYMYGDTDSEIEKLSENMVVGPTDLDATVDYIKTLEGPIEYREEGRISEVELELPFSDISASDQAYKVLYELAEQGVFKGVYEGKFNRNKPVTRAEFVQLLNNALELESDGNIHFTDVEGDRAAAIDAAYDAGIIAGRTEDKFVPNGSMTRAEMITVLTRAYKYVTNDEVTPSEKSVFSDAYSFSWAKSAILQGHALGLVEGYPNGQFKPFSSTSRVEAAYVIYNWLNILE</sequence>
<evidence type="ECO:0000313" key="9">
    <source>
        <dbReference type="EMBL" id="TFB14662.1"/>
    </source>
</evidence>
<dbReference type="PANTHER" id="PTHR11575">
    <property type="entry name" value="5'-NUCLEOTIDASE-RELATED"/>
    <property type="match status" value="1"/>
</dbReference>
<dbReference type="SUPFAM" id="SSF56300">
    <property type="entry name" value="Metallo-dependent phosphatases"/>
    <property type="match status" value="1"/>
</dbReference>
<accession>A0A4Y8IEF2</accession>
<name>A0A4Y8IEF2_9BACI</name>
<dbReference type="GO" id="GO:0009166">
    <property type="term" value="P:nucleotide catabolic process"/>
    <property type="evidence" value="ECO:0007669"/>
    <property type="project" value="InterPro"/>
</dbReference>
<dbReference type="InterPro" id="IPR029052">
    <property type="entry name" value="Metallo-depent_PP-like"/>
</dbReference>
<keyword evidence="6" id="KW-0378">Hydrolase</keyword>
<dbReference type="PANTHER" id="PTHR11575:SF24">
    <property type="entry name" value="5'-NUCLEOTIDASE"/>
    <property type="match status" value="1"/>
</dbReference>
<dbReference type="OrthoDB" id="9775118at2"/>
<comment type="caution">
    <text evidence="9">The sequence shown here is derived from an EMBL/GenBank/DDBJ whole genome shotgun (WGS) entry which is preliminary data.</text>
</comment>
<keyword evidence="4 6" id="KW-0732">Signal</keyword>
<dbReference type="Pfam" id="PF00395">
    <property type="entry name" value="SLH"/>
    <property type="match status" value="3"/>
</dbReference>
<keyword evidence="7" id="KW-0175">Coiled coil</keyword>
<keyword evidence="3" id="KW-0964">Secreted</keyword>
<dbReference type="GO" id="GO:0030288">
    <property type="term" value="C:outer membrane-bounded periplasmic space"/>
    <property type="evidence" value="ECO:0007669"/>
    <property type="project" value="TreeGrafter"/>
</dbReference>
<evidence type="ECO:0000256" key="1">
    <source>
        <dbReference type="ARBA" id="ARBA00004168"/>
    </source>
</evidence>
<dbReference type="Pfam" id="PF00149">
    <property type="entry name" value="Metallophos"/>
    <property type="match status" value="1"/>
</dbReference>
<dbReference type="PROSITE" id="PS51272">
    <property type="entry name" value="SLH"/>
    <property type="match status" value="3"/>
</dbReference>
<feature type="signal peptide" evidence="6">
    <location>
        <begin position="1"/>
        <end position="23"/>
    </location>
</feature>
<dbReference type="EMBL" id="SOPW01000016">
    <property type="protein sequence ID" value="TFB14662.1"/>
    <property type="molecule type" value="Genomic_DNA"/>
</dbReference>
<evidence type="ECO:0000256" key="6">
    <source>
        <dbReference type="RuleBase" id="RU362119"/>
    </source>
</evidence>
<protein>
    <submittedName>
        <fullName evidence="9">2,' 3'-cyclic nucleotide 2'-phosphodiesterase</fullName>
    </submittedName>
</protein>
<dbReference type="Gene3D" id="3.90.780.10">
    <property type="entry name" value="5'-Nucleotidase, C-terminal domain"/>
    <property type="match status" value="1"/>
</dbReference>
<feature type="domain" description="SLH" evidence="8">
    <location>
        <begin position="530"/>
        <end position="593"/>
    </location>
</feature>
<keyword evidence="5" id="KW-0572">Peptidoglycan-anchor</keyword>
<dbReference type="Gene3D" id="3.60.21.10">
    <property type="match status" value="1"/>
</dbReference>
<evidence type="ECO:0000256" key="5">
    <source>
        <dbReference type="ARBA" id="ARBA00023088"/>
    </source>
</evidence>
<evidence type="ECO:0000256" key="4">
    <source>
        <dbReference type="ARBA" id="ARBA00022729"/>
    </source>
</evidence>
<dbReference type="InterPro" id="IPR036907">
    <property type="entry name" value="5'-Nucleotdase_C_sf"/>
</dbReference>
<dbReference type="GO" id="GO:0008253">
    <property type="term" value="F:5'-nucleotidase activity"/>
    <property type="evidence" value="ECO:0007669"/>
    <property type="project" value="TreeGrafter"/>
</dbReference>
<comment type="subcellular location">
    <subcellularLocation>
        <location evidence="1">Secreted</location>
        <location evidence="1">Cell wall</location>
        <topology evidence="1">Peptidoglycan-anchor</topology>
    </subcellularLocation>
</comment>
<dbReference type="Proteomes" id="UP000297975">
    <property type="component" value="Unassembled WGS sequence"/>
</dbReference>
<organism evidence="9 10">
    <name type="scientific">Filobacillus milosensis</name>
    <dbReference type="NCBI Taxonomy" id="94137"/>
    <lineage>
        <taxon>Bacteria</taxon>
        <taxon>Bacillati</taxon>
        <taxon>Bacillota</taxon>
        <taxon>Bacilli</taxon>
        <taxon>Bacillales</taxon>
        <taxon>Bacillaceae</taxon>
        <taxon>Filobacillus</taxon>
    </lineage>
</organism>
<dbReference type="InterPro" id="IPR006179">
    <property type="entry name" value="5_nucleotidase/apyrase"/>
</dbReference>
<feature type="domain" description="SLH" evidence="8">
    <location>
        <begin position="601"/>
        <end position="650"/>
    </location>
</feature>